<accession>A0A815QDK3</accession>
<feature type="transmembrane region" description="Helical" evidence="6">
    <location>
        <begin position="46"/>
        <end position="66"/>
    </location>
</feature>
<feature type="transmembrane region" description="Helical" evidence="6">
    <location>
        <begin position="258"/>
        <end position="275"/>
    </location>
</feature>
<dbReference type="SUPFAM" id="SSF52343">
    <property type="entry name" value="Ferredoxin reductase-like, C-terminal NADP-linked domain"/>
    <property type="match status" value="1"/>
</dbReference>
<evidence type="ECO:0000256" key="5">
    <source>
        <dbReference type="ARBA" id="ARBA00023136"/>
    </source>
</evidence>
<comment type="caution">
    <text evidence="8">The sequence shown here is derived from an EMBL/GenBank/DDBJ whole genome shotgun (WGS) entry which is preliminary data.</text>
</comment>
<dbReference type="OrthoDB" id="10006946at2759"/>
<dbReference type="InterPro" id="IPR017927">
    <property type="entry name" value="FAD-bd_FR_type"/>
</dbReference>
<dbReference type="Gene3D" id="3.40.50.80">
    <property type="entry name" value="Nucleotide-binding domain of ferredoxin-NADP reductase (FNR) module"/>
    <property type="match status" value="1"/>
</dbReference>
<organism evidence="8 11">
    <name type="scientific">Adineta steineri</name>
    <dbReference type="NCBI Taxonomy" id="433720"/>
    <lineage>
        <taxon>Eukaryota</taxon>
        <taxon>Metazoa</taxon>
        <taxon>Spiralia</taxon>
        <taxon>Gnathifera</taxon>
        <taxon>Rotifera</taxon>
        <taxon>Eurotatoria</taxon>
        <taxon>Bdelloidea</taxon>
        <taxon>Adinetida</taxon>
        <taxon>Adinetidae</taxon>
        <taxon>Adineta</taxon>
    </lineage>
</organism>
<dbReference type="GO" id="GO:0016491">
    <property type="term" value="F:oxidoreductase activity"/>
    <property type="evidence" value="ECO:0007669"/>
    <property type="project" value="UniProtKB-KW"/>
</dbReference>
<dbReference type="InterPro" id="IPR013112">
    <property type="entry name" value="FAD-bd_8"/>
</dbReference>
<keyword evidence="4" id="KW-0560">Oxidoreductase</keyword>
<dbReference type="SFLD" id="SFLDG01168">
    <property type="entry name" value="Ferric_reductase_subgroup_(FRE"/>
    <property type="match status" value="1"/>
</dbReference>
<feature type="transmembrane region" description="Helical" evidence="6">
    <location>
        <begin position="173"/>
        <end position="193"/>
    </location>
</feature>
<protein>
    <recommendedName>
        <fullName evidence="7">FAD-binding FR-type domain-containing protein</fullName>
    </recommendedName>
</protein>
<gene>
    <name evidence="8" type="ORF">BJG266_LOCUS41020</name>
    <name evidence="9" type="ORF">QVE165_LOCUS57887</name>
</gene>
<dbReference type="EMBL" id="CAJNOM010002495">
    <property type="protein sequence ID" value="CAF1633418.1"/>
    <property type="molecule type" value="Genomic_DNA"/>
</dbReference>
<dbReference type="PANTHER" id="PTHR11972:SF69">
    <property type="entry name" value="FERRIC REDUCTION OXIDASE 6-RELATED"/>
    <property type="match status" value="1"/>
</dbReference>
<keyword evidence="3 6" id="KW-1133">Transmembrane helix</keyword>
<evidence type="ECO:0000259" key="7">
    <source>
        <dbReference type="PROSITE" id="PS51384"/>
    </source>
</evidence>
<dbReference type="EMBL" id="CAJNOI010002177">
    <property type="protein sequence ID" value="CAF1461842.1"/>
    <property type="molecule type" value="Genomic_DNA"/>
</dbReference>
<dbReference type="Proteomes" id="UP000663832">
    <property type="component" value="Unassembled WGS sequence"/>
</dbReference>
<proteinExistence type="predicted"/>
<evidence type="ECO:0000256" key="2">
    <source>
        <dbReference type="ARBA" id="ARBA00022692"/>
    </source>
</evidence>
<sequence>MVSSKVIHWLTAVVSILLSGLFYLFSRMKCLHPHCVETYAKDSITMLYTFYLIFIFITTLLCKLIPRLPFKIRYWLEKDLPTSLCLGWFQGSLLELLTLFAVLGLITVNFIFYWNLMLSVSNDLLAEKDYWNAALMGSGHMGDVLLGLLLIPLGRHSFLPSLLNIHFDSALRFHKRCGTLFCLISILHGFVIWTKVTRFLNPPSYFYWTFNIGVQGQKWIFYVSNAGFMTTFGFIAGIALSIIWIFSFSIIRRRLYNLFYIIHILFGPLMIISASFHTSSIWYYCMPGAFLLSIDWIIRLYNYRKQRKGLIRREECGYLRIDIFDKIDFNLASFIMIKIEELGYQISHPFTIANDANEDYLVLLIKPSLLTSKWTNQLAKLLPSDCLSKEITVRIDGSFGFLKFQISKMNLVACFVGGIGISGALAIASHILKRDSGPSLVFIFWAAREANAEKLSVLQQLMNRQDSRLHIYLFGHAANFSFDHKIKNKDEILTMEEERNISETLRYDIQTNGIKGSLERMIPDDLLQQIVLPCVTTSEKIGIYTCGPKSLMDSVQKACENARKRANIYLHRESFEW</sequence>
<evidence type="ECO:0000313" key="9">
    <source>
        <dbReference type="EMBL" id="CAF1633418.1"/>
    </source>
</evidence>
<dbReference type="InterPro" id="IPR013121">
    <property type="entry name" value="Fe_red_NAD-bd_6"/>
</dbReference>
<dbReference type="InterPro" id="IPR013130">
    <property type="entry name" value="Fe3_Rdtase_TM_dom"/>
</dbReference>
<evidence type="ECO:0000313" key="8">
    <source>
        <dbReference type="EMBL" id="CAF1461842.1"/>
    </source>
</evidence>
<feature type="transmembrane region" description="Helical" evidence="6">
    <location>
        <begin position="96"/>
        <end position="118"/>
    </location>
</feature>
<feature type="transmembrane region" description="Helical" evidence="6">
    <location>
        <begin position="228"/>
        <end position="251"/>
    </location>
</feature>
<evidence type="ECO:0000256" key="1">
    <source>
        <dbReference type="ARBA" id="ARBA00004141"/>
    </source>
</evidence>
<keyword evidence="10" id="KW-1185">Reference proteome</keyword>
<evidence type="ECO:0000256" key="6">
    <source>
        <dbReference type="SAM" id="Phobius"/>
    </source>
</evidence>
<dbReference type="InterPro" id="IPR050369">
    <property type="entry name" value="RBOH/FRE"/>
</dbReference>
<comment type="subcellular location">
    <subcellularLocation>
        <location evidence="1">Membrane</location>
        <topology evidence="1">Multi-pass membrane protein</topology>
    </subcellularLocation>
</comment>
<dbReference type="CDD" id="cd06186">
    <property type="entry name" value="NOX_Duox_like_FAD_NADP"/>
    <property type="match status" value="1"/>
</dbReference>
<dbReference type="Proteomes" id="UP000663877">
    <property type="component" value="Unassembled WGS sequence"/>
</dbReference>
<keyword evidence="5 6" id="KW-0472">Membrane</keyword>
<dbReference type="SFLD" id="SFLDS00052">
    <property type="entry name" value="Ferric_Reductase_Domain"/>
    <property type="match status" value="1"/>
</dbReference>
<dbReference type="PROSITE" id="PS51384">
    <property type="entry name" value="FAD_FR"/>
    <property type="match status" value="1"/>
</dbReference>
<dbReference type="PANTHER" id="PTHR11972">
    <property type="entry name" value="NADPH OXIDASE"/>
    <property type="match status" value="1"/>
</dbReference>
<dbReference type="GO" id="GO:0005886">
    <property type="term" value="C:plasma membrane"/>
    <property type="evidence" value="ECO:0007669"/>
    <property type="project" value="TreeGrafter"/>
</dbReference>
<dbReference type="InterPro" id="IPR039261">
    <property type="entry name" value="FNR_nucleotide-bd"/>
</dbReference>
<evidence type="ECO:0000313" key="11">
    <source>
        <dbReference type="Proteomes" id="UP000663877"/>
    </source>
</evidence>
<feature type="transmembrane region" description="Helical" evidence="6">
    <location>
        <begin position="6"/>
        <end position="25"/>
    </location>
</feature>
<evidence type="ECO:0000256" key="4">
    <source>
        <dbReference type="ARBA" id="ARBA00023002"/>
    </source>
</evidence>
<name>A0A815QDK3_9BILA</name>
<dbReference type="Pfam" id="PF01794">
    <property type="entry name" value="Ferric_reduct"/>
    <property type="match status" value="1"/>
</dbReference>
<keyword evidence="2 6" id="KW-0812">Transmembrane</keyword>
<dbReference type="Pfam" id="PF08022">
    <property type="entry name" value="FAD_binding_8"/>
    <property type="match status" value="1"/>
</dbReference>
<dbReference type="AlphaFoldDB" id="A0A815QDK3"/>
<dbReference type="Pfam" id="PF08030">
    <property type="entry name" value="NAD_binding_6"/>
    <property type="match status" value="1"/>
</dbReference>
<feature type="domain" description="FAD-binding FR-type" evidence="7">
    <location>
        <begin position="243"/>
        <end position="405"/>
    </location>
</feature>
<reference evidence="8" key="1">
    <citation type="submission" date="2021-02" db="EMBL/GenBank/DDBJ databases">
        <authorList>
            <person name="Nowell W R."/>
        </authorList>
    </citation>
    <scope>NUCLEOTIDE SEQUENCE</scope>
</reference>
<feature type="transmembrane region" description="Helical" evidence="6">
    <location>
        <begin position="411"/>
        <end position="432"/>
    </location>
</feature>
<feature type="transmembrane region" description="Helical" evidence="6">
    <location>
        <begin position="281"/>
        <end position="298"/>
    </location>
</feature>
<evidence type="ECO:0000256" key="3">
    <source>
        <dbReference type="ARBA" id="ARBA00022989"/>
    </source>
</evidence>
<evidence type="ECO:0000313" key="10">
    <source>
        <dbReference type="Proteomes" id="UP000663832"/>
    </source>
</evidence>